<sequence length="754" mass="83257">MTKRIKLRTLLVGGLITLFFVILMGKTFWVQVVKADFWTEKARNTWSTSETLVPVRGTISDRDGNVLAMDTAAYTVAVNPKIIHELGIEDFVVSKLHLILGKPESELREIVTAKKDDGTYYTQREVRREGWKIDKSVRDRIVNFRDELEKQTKKKDVGIYLIEQQKRYYPKHELAAHTIGYVDRDGKAITGLEAYLDDELKGVEGKINYKRDGNGIILENEKVEFKPSRDGKNVKLTIDADIQHYVQEAIQEAYDKYQPKSITAIAADPDTMEILGMANLPTYNPNEYGKSPQANFYNHAIKSEYEPGSTFKIVTLAAAVEEGVFNPNEEYESGRIKVGNQTLRDVKREGWGTISFLEGLKRSSNVAFVKLGYERLKTDKMIQYIKDFGFGQKTGIELPGEIPGKMNINPNRPVEVATATFGQGPVTVTPIQQIAAVAAVANGGKLMQPHIIKEIEDPVTNKTEVVKPKVVRQVISEKTSKQVGEYLEQVVSDQKIGTGKNAYIPGYRVAGKTGTAQKVIAGKKGYSDEKYVVSFIGYAPVDNPKIIVYVVVDEPNDKYAGGGSVAAPVFKKIVQQSLRQMNVMPDLPVDPETKKSSKQKELTVAVPDLSGLGLSQAKSKLKSSTLVAEVVGSGTAVKQQIPKAGTETSPNQKVYLITEDRDKLPIPNMRGLPLRDALEICSLLNIRTVTEGQGYVTNQIAAMKDGERVLKLILTPPGPLEQTDESGDGGSDQGADKAANSAADNAEDQEDRQE</sequence>
<evidence type="ECO:0000313" key="7">
    <source>
        <dbReference type="Proteomes" id="UP001057877"/>
    </source>
</evidence>
<feature type="compositionally biased region" description="Acidic residues" evidence="4">
    <location>
        <begin position="745"/>
        <end position="754"/>
    </location>
</feature>
<evidence type="ECO:0000313" key="6">
    <source>
        <dbReference type="EMBL" id="UVI32190.1"/>
    </source>
</evidence>
<evidence type="ECO:0000259" key="5">
    <source>
        <dbReference type="PROSITE" id="PS51178"/>
    </source>
</evidence>
<dbReference type="PANTHER" id="PTHR30627:SF1">
    <property type="entry name" value="PEPTIDOGLYCAN D,D-TRANSPEPTIDASE FTSI"/>
    <property type="match status" value="1"/>
</dbReference>
<organism evidence="6 7">
    <name type="scientific">Paenibacillus spongiae</name>
    <dbReference type="NCBI Taxonomy" id="2909671"/>
    <lineage>
        <taxon>Bacteria</taxon>
        <taxon>Bacillati</taxon>
        <taxon>Bacillota</taxon>
        <taxon>Bacilli</taxon>
        <taxon>Bacillales</taxon>
        <taxon>Paenibacillaceae</taxon>
        <taxon>Paenibacillus</taxon>
    </lineage>
</organism>
<dbReference type="InterPro" id="IPR012338">
    <property type="entry name" value="Beta-lactam/transpept-like"/>
</dbReference>
<dbReference type="EMBL" id="CP091430">
    <property type="protein sequence ID" value="UVI32190.1"/>
    <property type="molecule type" value="Genomic_DNA"/>
</dbReference>
<dbReference type="CDD" id="cd06576">
    <property type="entry name" value="PASTA_Pbp2x-like_1"/>
    <property type="match status" value="1"/>
</dbReference>
<dbReference type="Gene3D" id="3.30.450.330">
    <property type="match status" value="1"/>
</dbReference>
<evidence type="ECO:0000256" key="3">
    <source>
        <dbReference type="ARBA" id="ARBA00023136"/>
    </source>
</evidence>
<gene>
    <name evidence="6" type="ORF">L1F29_10380</name>
</gene>
<dbReference type="InterPro" id="IPR005311">
    <property type="entry name" value="PBP_dimer"/>
</dbReference>
<dbReference type="Proteomes" id="UP001057877">
    <property type="component" value="Chromosome"/>
</dbReference>
<reference evidence="6" key="1">
    <citation type="submission" date="2022-01" db="EMBL/GenBank/DDBJ databases">
        <title>Paenibacillus spongiae sp. nov., isolated from marine sponge.</title>
        <authorList>
            <person name="Li Z."/>
            <person name="Zhang M."/>
        </authorList>
    </citation>
    <scope>NUCLEOTIDE SEQUENCE</scope>
    <source>
        <strain evidence="6">PHS-Z3</strain>
    </source>
</reference>
<evidence type="ECO:0000256" key="1">
    <source>
        <dbReference type="ARBA" id="ARBA00004370"/>
    </source>
</evidence>
<keyword evidence="3" id="KW-0472">Membrane</keyword>
<comment type="subcellular location">
    <subcellularLocation>
        <location evidence="1">Membrane</location>
    </subcellularLocation>
</comment>
<accession>A0ABY5SI68</accession>
<dbReference type="Pfam" id="PF03717">
    <property type="entry name" value="PBP_dimer"/>
    <property type="match status" value="1"/>
</dbReference>
<dbReference type="Pfam" id="PF03793">
    <property type="entry name" value="PASTA"/>
    <property type="match status" value="1"/>
</dbReference>
<evidence type="ECO:0000256" key="4">
    <source>
        <dbReference type="SAM" id="MobiDB-lite"/>
    </source>
</evidence>
<dbReference type="SUPFAM" id="SSF56519">
    <property type="entry name" value="Penicillin binding protein dimerisation domain"/>
    <property type="match status" value="1"/>
</dbReference>
<dbReference type="Gene3D" id="3.40.710.10">
    <property type="entry name" value="DD-peptidase/beta-lactamase superfamily"/>
    <property type="match status" value="1"/>
</dbReference>
<dbReference type="InterPro" id="IPR005543">
    <property type="entry name" value="PASTA_dom"/>
</dbReference>
<name>A0ABY5SI68_9BACL</name>
<comment type="similarity">
    <text evidence="2">Belongs to the transpeptidase family.</text>
</comment>
<dbReference type="SUPFAM" id="SSF54184">
    <property type="entry name" value="Penicillin-binding protein 2x (pbp-2x), c-terminal domain"/>
    <property type="match status" value="2"/>
</dbReference>
<dbReference type="RefSeq" id="WP_258388249.1">
    <property type="nucleotide sequence ID" value="NZ_CP091430.1"/>
</dbReference>
<keyword evidence="7" id="KW-1185">Reference proteome</keyword>
<dbReference type="Pfam" id="PF00905">
    <property type="entry name" value="Transpeptidase"/>
    <property type="match status" value="1"/>
</dbReference>
<feature type="domain" description="PASTA" evidence="5">
    <location>
        <begin position="600"/>
        <end position="660"/>
    </location>
</feature>
<dbReference type="PROSITE" id="PS51178">
    <property type="entry name" value="PASTA"/>
    <property type="match status" value="1"/>
</dbReference>
<dbReference type="InterPro" id="IPR036138">
    <property type="entry name" value="PBP_dimer_sf"/>
</dbReference>
<dbReference type="SMART" id="SM00740">
    <property type="entry name" value="PASTA"/>
    <property type="match status" value="1"/>
</dbReference>
<dbReference type="InterPro" id="IPR050515">
    <property type="entry name" value="Beta-lactam/transpept"/>
</dbReference>
<dbReference type="SUPFAM" id="SSF56601">
    <property type="entry name" value="beta-lactamase/transpeptidase-like"/>
    <property type="match status" value="1"/>
</dbReference>
<dbReference type="Gene3D" id="3.90.1310.10">
    <property type="entry name" value="Penicillin-binding protein 2a (Domain 2)"/>
    <property type="match status" value="1"/>
</dbReference>
<dbReference type="PANTHER" id="PTHR30627">
    <property type="entry name" value="PEPTIDOGLYCAN D,D-TRANSPEPTIDASE"/>
    <property type="match status" value="1"/>
</dbReference>
<evidence type="ECO:0000256" key="2">
    <source>
        <dbReference type="ARBA" id="ARBA00007171"/>
    </source>
</evidence>
<dbReference type="InterPro" id="IPR001460">
    <property type="entry name" value="PCN-bd_Tpept"/>
</dbReference>
<proteinExistence type="inferred from homology"/>
<protein>
    <submittedName>
        <fullName evidence="6">PASTA domain-containing protein</fullName>
    </submittedName>
</protein>
<feature type="region of interest" description="Disordered" evidence="4">
    <location>
        <begin position="715"/>
        <end position="754"/>
    </location>
</feature>